<sequence length="125" mass="13731">MKPDETSSAYLTKAQEYVDALANIGEAIKENELMKEKKSGDATFTTVTNNRNLEVFGAISSTPKPDQLQAIQQLLSQLGLQVQPVIALPAQAFYTNRSGNHRGRGRDSRRGRGNYNNRSQGGGNY</sequence>
<protein>
    <submittedName>
        <fullName evidence="2">Uncharacterized protein</fullName>
    </submittedName>
</protein>
<evidence type="ECO:0000256" key="1">
    <source>
        <dbReference type="SAM" id="MobiDB-lite"/>
    </source>
</evidence>
<dbReference type="EMBL" id="JARYMX010000003">
    <property type="protein sequence ID" value="KAJ9556938.1"/>
    <property type="molecule type" value="Genomic_DNA"/>
</dbReference>
<reference evidence="2" key="1">
    <citation type="submission" date="2023-03" db="EMBL/GenBank/DDBJ databases">
        <title>Chromosome-scale reference genome and RAD-based genetic map of yellow starthistle (Centaurea solstitialis) reveal putative structural variation and QTLs associated with invader traits.</title>
        <authorList>
            <person name="Reatini B."/>
            <person name="Cang F.A."/>
            <person name="Jiang Q."/>
            <person name="Mckibben M.T.W."/>
            <person name="Barker M.S."/>
            <person name="Rieseberg L.H."/>
            <person name="Dlugosch K.M."/>
        </authorList>
    </citation>
    <scope>NUCLEOTIDE SEQUENCE</scope>
    <source>
        <strain evidence="2">CAN-66</strain>
        <tissue evidence="2">Leaf</tissue>
    </source>
</reference>
<proteinExistence type="predicted"/>
<gene>
    <name evidence="2" type="ORF">OSB04_011552</name>
</gene>
<dbReference type="AlphaFoldDB" id="A0AA38TH74"/>
<comment type="caution">
    <text evidence="2">The sequence shown here is derived from an EMBL/GenBank/DDBJ whole genome shotgun (WGS) entry which is preliminary data.</text>
</comment>
<evidence type="ECO:0000313" key="2">
    <source>
        <dbReference type="EMBL" id="KAJ9556938.1"/>
    </source>
</evidence>
<organism evidence="2 3">
    <name type="scientific">Centaurea solstitialis</name>
    <name type="common">yellow star-thistle</name>
    <dbReference type="NCBI Taxonomy" id="347529"/>
    <lineage>
        <taxon>Eukaryota</taxon>
        <taxon>Viridiplantae</taxon>
        <taxon>Streptophyta</taxon>
        <taxon>Embryophyta</taxon>
        <taxon>Tracheophyta</taxon>
        <taxon>Spermatophyta</taxon>
        <taxon>Magnoliopsida</taxon>
        <taxon>eudicotyledons</taxon>
        <taxon>Gunneridae</taxon>
        <taxon>Pentapetalae</taxon>
        <taxon>asterids</taxon>
        <taxon>campanulids</taxon>
        <taxon>Asterales</taxon>
        <taxon>Asteraceae</taxon>
        <taxon>Carduoideae</taxon>
        <taxon>Cardueae</taxon>
        <taxon>Centaureinae</taxon>
        <taxon>Centaurea</taxon>
    </lineage>
</organism>
<accession>A0AA38TH74</accession>
<name>A0AA38TH74_9ASTR</name>
<keyword evidence="3" id="KW-1185">Reference proteome</keyword>
<dbReference type="Proteomes" id="UP001172457">
    <property type="component" value="Chromosome 3"/>
</dbReference>
<evidence type="ECO:0000313" key="3">
    <source>
        <dbReference type="Proteomes" id="UP001172457"/>
    </source>
</evidence>
<feature type="region of interest" description="Disordered" evidence="1">
    <location>
        <begin position="92"/>
        <end position="125"/>
    </location>
</feature>